<accession>A0ABQ4XD61</accession>
<proteinExistence type="predicted"/>
<dbReference type="Proteomes" id="UP001151760">
    <property type="component" value="Unassembled WGS sequence"/>
</dbReference>
<reference evidence="4" key="2">
    <citation type="submission" date="2022-01" db="EMBL/GenBank/DDBJ databases">
        <authorList>
            <person name="Yamashiro T."/>
            <person name="Shiraishi A."/>
            <person name="Satake H."/>
            <person name="Nakayama K."/>
        </authorList>
    </citation>
    <scope>NUCLEOTIDE SEQUENCE</scope>
</reference>
<keyword evidence="5" id="KW-1185">Reference proteome</keyword>
<dbReference type="InterPro" id="IPR001878">
    <property type="entry name" value="Znf_CCHC"/>
</dbReference>
<feature type="domain" description="CCHC-type" evidence="3">
    <location>
        <begin position="133"/>
        <end position="148"/>
    </location>
</feature>
<evidence type="ECO:0000256" key="1">
    <source>
        <dbReference type="PROSITE-ProRule" id="PRU00047"/>
    </source>
</evidence>
<organism evidence="4 5">
    <name type="scientific">Tanacetum coccineum</name>
    <dbReference type="NCBI Taxonomy" id="301880"/>
    <lineage>
        <taxon>Eukaryota</taxon>
        <taxon>Viridiplantae</taxon>
        <taxon>Streptophyta</taxon>
        <taxon>Embryophyta</taxon>
        <taxon>Tracheophyta</taxon>
        <taxon>Spermatophyta</taxon>
        <taxon>Magnoliopsida</taxon>
        <taxon>eudicotyledons</taxon>
        <taxon>Gunneridae</taxon>
        <taxon>Pentapetalae</taxon>
        <taxon>asterids</taxon>
        <taxon>campanulids</taxon>
        <taxon>Asterales</taxon>
        <taxon>Asteraceae</taxon>
        <taxon>Asteroideae</taxon>
        <taxon>Anthemideae</taxon>
        <taxon>Anthemidinae</taxon>
        <taxon>Tanacetum</taxon>
    </lineage>
</organism>
<keyword evidence="2" id="KW-0175">Coiled coil</keyword>
<dbReference type="PROSITE" id="PS50158">
    <property type="entry name" value="ZF_CCHC"/>
    <property type="match status" value="1"/>
</dbReference>
<dbReference type="EMBL" id="BQNB010009414">
    <property type="protein sequence ID" value="GJS63206.1"/>
    <property type="molecule type" value="Genomic_DNA"/>
</dbReference>
<evidence type="ECO:0000313" key="5">
    <source>
        <dbReference type="Proteomes" id="UP001151760"/>
    </source>
</evidence>
<dbReference type="Gene3D" id="4.10.60.10">
    <property type="entry name" value="Zinc finger, CCHC-type"/>
    <property type="match status" value="1"/>
</dbReference>
<reference evidence="4" key="1">
    <citation type="journal article" date="2022" name="Int. J. Mol. Sci.">
        <title>Draft Genome of Tanacetum Coccineum: Genomic Comparison of Closely Related Tanacetum-Family Plants.</title>
        <authorList>
            <person name="Yamashiro T."/>
            <person name="Shiraishi A."/>
            <person name="Nakayama K."/>
            <person name="Satake H."/>
        </authorList>
    </citation>
    <scope>NUCLEOTIDE SEQUENCE</scope>
</reference>
<evidence type="ECO:0000256" key="2">
    <source>
        <dbReference type="SAM" id="Coils"/>
    </source>
</evidence>
<keyword evidence="1" id="KW-0479">Metal-binding</keyword>
<dbReference type="InterPro" id="IPR036875">
    <property type="entry name" value="Znf_CCHC_sf"/>
</dbReference>
<sequence length="415" mass="47782">MDQDSVHMVAASKVPMLKPGEYELWRMRMEQYIQMIDYSLWEVIENGNAPPIKKSFVRNAATKKTQRNLLKQHPQVDNEDLQQIDPDDLEEMDLRWQMAMLTMRARRFLKNTGRKFSMNGTETIWFDKSKVNCYNCHKRGHFTRECRDPRNQENRNMENTRRVVLVETTTSNALISCDGLGDYDWSDQEEEGPTNFALMAYSSTSSNSEISTDSNCSSSCLENVKILKEQNEQLLKDLKTSKINTITYKIGLESVEARLLVYKKNESVYEEDIKLLKHDIHLREVAITELRRKLELAQKQKDEIQLTIEKYENSSKSLSKLIDCQVVDKCKTGLGYNVVPPPHTGNFMPLKLDLSFSSLEEFVNEPIVNEPTVKKPVVETSEAKASADKPKVARKNNGAPIIEDWVLDSEEKNVS</sequence>
<dbReference type="SUPFAM" id="SSF57756">
    <property type="entry name" value="Retrovirus zinc finger-like domains"/>
    <property type="match status" value="1"/>
</dbReference>
<gene>
    <name evidence="4" type="ORF">Tco_0677770</name>
</gene>
<protein>
    <submittedName>
        <fullName evidence="4">Ribonuclease H-like domain-containing protein</fullName>
    </submittedName>
</protein>
<evidence type="ECO:0000313" key="4">
    <source>
        <dbReference type="EMBL" id="GJS63206.1"/>
    </source>
</evidence>
<keyword evidence="1" id="KW-0862">Zinc</keyword>
<feature type="coiled-coil region" evidence="2">
    <location>
        <begin position="287"/>
        <end position="314"/>
    </location>
</feature>
<evidence type="ECO:0000259" key="3">
    <source>
        <dbReference type="PROSITE" id="PS50158"/>
    </source>
</evidence>
<name>A0ABQ4XD61_9ASTR</name>
<keyword evidence="1" id="KW-0863">Zinc-finger</keyword>
<comment type="caution">
    <text evidence="4">The sequence shown here is derived from an EMBL/GenBank/DDBJ whole genome shotgun (WGS) entry which is preliminary data.</text>
</comment>